<gene>
    <name evidence="1" type="ORF">PY02601</name>
</gene>
<keyword evidence="2" id="KW-1185">Reference proteome</keyword>
<organism evidence="1 2">
    <name type="scientific">Plasmodium yoelii yoelii</name>
    <dbReference type="NCBI Taxonomy" id="73239"/>
    <lineage>
        <taxon>Eukaryota</taxon>
        <taxon>Sar</taxon>
        <taxon>Alveolata</taxon>
        <taxon>Apicomplexa</taxon>
        <taxon>Aconoidasida</taxon>
        <taxon>Haemosporida</taxon>
        <taxon>Plasmodiidae</taxon>
        <taxon>Plasmodium</taxon>
        <taxon>Plasmodium (Vinckeia)</taxon>
    </lineage>
</organism>
<evidence type="ECO:0000313" key="2">
    <source>
        <dbReference type="Proteomes" id="UP000008553"/>
    </source>
</evidence>
<dbReference type="PaxDb" id="73239-Q7RLE4"/>
<dbReference type="EMBL" id="AABL01000713">
    <property type="protein sequence ID" value="EAA22068.1"/>
    <property type="molecule type" value="Genomic_DNA"/>
</dbReference>
<dbReference type="Proteomes" id="UP000008553">
    <property type="component" value="Unassembled WGS sequence"/>
</dbReference>
<accession>Q7RLE4</accession>
<reference evidence="1 2" key="1">
    <citation type="journal article" date="2002" name="Nature">
        <title>Genome sequence and comparative analysis of the model rodent malaria parasite Plasmodium yoelii yoelii.</title>
        <authorList>
            <person name="Carlton J.M."/>
            <person name="Angiuoli S.V."/>
            <person name="Suh B.B."/>
            <person name="Kooij T.W."/>
            <person name="Pertea M."/>
            <person name="Silva J.C."/>
            <person name="Ermolaeva M.D."/>
            <person name="Allen J.E."/>
            <person name="Selengut J.D."/>
            <person name="Koo H.L."/>
            <person name="Peterson J.D."/>
            <person name="Pop M."/>
            <person name="Kosack D.S."/>
            <person name="Shumway M.F."/>
            <person name="Bidwell S.L."/>
            <person name="Shallom S.J."/>
            <person name="van Aken S.E."/>
            <person name="Riedmuller S.B."/>
            <person name="Feldblyum T.V."/>
            <person name="Cho J.K."/>
            <person name="Quackenbush J."/>
            <person name="Sedegah M."/>
            <person name="Shoaibi A."/>
            <person name="Cummings L.M."/>
            <person name="Florens L."/>
            <person name="Yates J.R."/>
            <person name="Raine J.D."/>
            <person name="Sinden R.E."/>
            <person name="Harris M.A."/>
            <person name="Cunningham D.A."/>
            <person name="Preiser P.R."/>
            <person name="Bergman L.W."/>
            <person name="Vaidya A.B."/>
            <person name="van Lin L.H."/>
            <person name="Janse C.J."/>
            <person name="Waters A.P."/>
            <person name="Smith H.O."/>
            <person name="White O.R."/>
            <person name="Salzberg S.L."/>
            <person name="Venter J.C."/>
            <person name="Fraser C.M."/>
            <person name="Hoffman S.L."/>
            <person name="Gardner M.J."/>
            <person name="Carucci D.J."/>
        </authorList>
    </citation>
    <scope>NUCLEOTIDE SEQUENCE [LARGE SCALE GENOMIC DNA]</scope>
    <source>
        <strain evidence="1 2">17XNL</strain>
    </source>
</reference>
<dbReference type="AlphaFoldDB" id="Q7RLE4"/>
<comment type="caution">
    <text evidence="1">The sequence shown here is derived from an EMBL/GenBank/DDBJ whole genome shotgun (WGS) entry which is preliminary data.</text>
</comment>
<proteinExistence type="predicted"/>
<sequence>MTNLFRVIIKVVGDSEGIS</sequence>
<name>Q7RLE4_PLAYO</name>
<evidence type="ECO:0000313" key="1">
    <source>
        <dbReference type="EMBL" id="EAA22068.1"/>
    </source>
</evidence>
<protein>
    <submittedName>
        <fullName evidence="1">Uncharacterized protein</fullName>
    </submittedName>
</protein>
<dbReference type="InParanoid" id="Q7RLE4"/>